<dbReference type="CDD" id="cd03802">
    <property type="entry name" value="GT4_AviGT4-like"/>
    <property type="match status" value="1"/>
</dbReference>
<dbReference type="InterPro" id="IPR028098">
    <property type="entry name" value="Glyco_trans_4-like_N"/>
</dbReference>
<sequence length="349" mass="38394">MKIAQVSPLWEAVPPTFYGGTERVVANLSNALVDQGNEVTLFAAGGSHTRATLVPVRRQALRLDPAPLKSELAAHLLLMSEVRRRADEFDVLHFHIDLLHFPFFEDMADRTLTTIHGRLDLTDLAEAYGRWSEFPLVSLTHQQREPMPSANWIGTVHNGIDDTHFSPLTKPTGAYLAFLGRIAPEKRPDRAIDVAIRAGVPLKIAAKVDAVDRAYFENCIRPLLQHPLIEYVGEVSDAEKPGFLGNARALLFPIDWPEPFGLVMIEAMACGTPVIAWRCGSVPEVLEHGLTGFIVDNEQEATAAVKHVGKLDRARIRAAFERGFSAKVMASAYVKLYHGLPAMSLPAAA</sequence>
<feature type="domain" description="Glycosyltransferase subfamily 4-like N-terminal" evidence="2">
    <location>
        <begin position="18"/>
        <end position="125"/>
    </location>
</feature>
<dbReference type="Pfam" id="PF13439">
    <property type="entry name" value="Glyco_transf_4"/>
    <property type="match status" value="1"/>
</dbReference>
<comment type="caution">
    <text evidence="3">The sequence shown here is derived from an EMBL/GenBank/DDBJ whole genome shotgun (WGS) entry which is preliminary data.</text>
</comment>
<dbReference type="InterPro" id="IPR001296">
    <property type="entry name" value="Glyco_trans_1"/>
</dbReference>
<evidence type="ECO:0000259" key="1">
    <source>
        <dbReference type="Pfam" id="PF00534"/>
    </source>
</evidence>
<name>A0ABP8HGE5_9BURK</name>
<evidence type="ECO:0000313" key="4">
    <source>
        <dbReference type="Proteomes" id="UP001500975"/>
    </source>
</evidence>
<keyword evidence="4" id="KW-1185">Reference proteome</keyword>
<dbReference type="PANTHER" id="PTHR12526">
    <property type="entry name" value="GLYCOSYLTRANSFERASE"/>
    <property type="match status" value="1"/>
</dbReference>
<accession>A0ABP8HGE5</accession>
<reference evidence="4" key="1">
    <citation type="journal article" date="2019" name="Int. J. Syst. Evol. Microbiol.">
        <title>The Global Catalogue of Microorganisms (GCM) 10K type strain sequencing project: providing services to taxonomists for standard genome sequencing and annotation.</title>
        <authorList>
            <consortium name="The Broad Institute Genomics Platform"/>
            <consortium name="The Broad Institute Genome Sequencing Center for Infectious Disease"/>
            <person name="Wu L."/>
            <person name="Ma J."/>
        </authorList>
    </citation>
    <scope>NUCLEOTIDE SEQUENCE [LARGE SCALE GENOMIC DNA]</scope>
    <source>
        <strain evidence="4">JCM 17804</strain>
    </source>
</reference>
<dbReference type="SUPFAM" id="SSF53756">
    <property type="entry name" value="UDP-Glycosyltransferase/glycogen phosphorylase"/>
    <property type="match status" value="1"/>
</dbReference>
<feature type="domain" description="Glycosyl transferase family 1" evidence="1">
    <location>
        <begin position="163"/>
        <end position="310"/>
    </location>
</feature>
<protein>
    <submittedName>
        <fullName evidence="3">Glycosyltransferase family 4 protein</fullName>
    </submittedName>
</protein>
<organism evidence="3 4">
    <name type="scientific">Variovorax defluvii</name>
    <dbReference type="NCBI Taxonomy" id="913761"/>
    <lineage>
        <taxon>Bacteria</taxon>
        <taxon>Pseudomonadati</taxon>
        <taxon>Pseudomonadota</taxon>
        <taxon>Betaproteobacteria</taxon>
        <taxon>Burkholderiales</taxon>
        <taxon>Comamonadaceae</taxon>
        <taxon>Variovorax</taxon>
    </lineage>
</organism>
<dbReference type="PANTHER" id="PTHR12526:SF595">
    <property type="entry name" value="BLL5217 PROTEIN"/>
    <property type="match status" value="1"/>
</dbReference>
<dbReference type="Gene3D" id="3.40.50.2000">
    <property type="entry name" value="Glycogen Phosphorylase B"/>
    <property type="match status" value="2"/>
</dbReference>
<evidence type="ECO:0000259" key="2">
    <source>
        <dbReference type="Pfam" id="PF13439"/>
    </source>
</evidence>
<evidence type="ECO:0000313" key="3">
    <source>
        <dbReference type="EMBL" id="GAA4339021.1"/>
    </source>
</evidence>
<dbReference type="Proteomes" id="UP001500975">
    <property type="component" value="Unassembled WGS sequence"/>
</dbReference>
<proteinExistence type="predicted"/>
<dbReference type="Pfam" id="PF00534">
    <property type="entry name" value="Glycos_transf_1"/>
    <property type="match status" value="1"/>
</dbReference>
<dbReference type="RefSeq" id="WP_345537336.1">
    <property type="nucleotide sequence ID" value="NZ_BAABGJ010000015.1"/>
</dbReference>
<gene>
    <name evidence="3" type="ORF">GCM10023165_18030</name>
</gene>
<dbReference type="EMBL" id="BAABGJ010000015">
    <property type="protein sequence ID" value="GAA4339021.1"/>
    <property type="molecule type" value="Genomic_DNA"/>
</dbReference>